<name>A0A9P9EGY4_9HYPO</name>
<organism evidence="1 2">
    <name type="scientific">Dactylonectria macrodidyma</name>
    <dbReference type="NCBI Taxonomy" id="307937"/>
    <lineage>
        <taxon>Eukaryota</taxon>
        <taxon>Fungi</taxon>
        <taxon>Dikarya</taxon>
        <taxon>Ascomycota</taxon>
        <taxon>Pezizomycotina</taxon>
        <taxon>Sordariomycetes</taxon>
        <taxon>Hypocreomycetidae</taxon>
        <taxon>Hypocreales</taxon>
        <taxon>Nectriaceae</taxon>
        <taxon>Dactylonectria</taxon>
    </lineage>
</organism>
<dbReference type="AlphaFoldDB" id="A0A9P9EGY4"/>
<dbReference type="Proteomes" id="UP000738349">
    <property type="component" value="Unassembled WGS sequence"/>
</dbReference>
<evidence type="ECO:0000313" key="1">
    <source>
        <dbReference type="EMBL" id="KAH7137665.1"/>
    </source>
</evidence>
<reference evidence="1" key="1">
    <citation type="journal article" date="2021" name="Nat. Commun.">
        <title>Genetic determinants of endophytism in the Arabidopsis root mycobiome.</title>
        <authorList>
            <person name="Mesny F."/>
            <person name="Miyauchi S."/>
            <person name="Thiergart T."/>
            <person name="Pickel B."/>
            <person name="Atanasova L."/>
            <person name="Karlsson M."/>
            <person name="Huettel B."/>
            <person name="Barry K.W."/>
            <person name="Haridas S."/>
            <person name="Chen C."/>
            <person name="Bauer D."/>
            <person name="Andreopoulos W."/>
            <person name="Pangilinan J."/>
            <person name="LaButti K."/>
            <person name="Riley R."/>
            <person name="Lipzen A."/>
            <person name="Clum A."/>
            <person name="Drula E."/>
            <person name="Henrissat B."/>
            <person name="Kohler A."/>
            <person name="Grigoriev I.V."/>
            <person name="Martin F.M."/>
            <person name="Hacquard S."/>
        </authorList>
    </citation>
    <scope>NUCLEOTIDE SEQUENCE</scope>
    <source>
        <strain evidence="1">MPI-CAGE-AT-0147</strain>
    </source>
</reference>
<proteinExistence type="predicted"/>
<keyword evidence="2" id="KW-1185">Reference proteome</keyword>
<evidence type="ECO:0000313" key="2">
    <source>
        <dbReference type="Proteomes" id="UP000738349"/>
    </source>
</evidence>
<protein>
    <recommendedName>
        <fullName evidence="3">F-box domain-containing protein</fullName>
    </recommendedName>
</protein>
<gene>
    <name evidence="1" type="ORF">EDB81DRAFT_655940</name>
</gene>
<dbReference type="OrthoDB" id="3445164at2759"/>
<accession>A0A9P9EGY4</accession>
<dbReference type="SUPFAM" id="SSF81383">
    <property type="entry name" value="F-box domain"/>
    <property type="match status" value="1"/>
</dbReference>
<sequence length="190" mass="21706">MSATLRDRSQSLPGEKQSSLALFVQRASSPASTARTVARYSQVNISDLPPELHYAIFEWLDPIDGTCLGLTNSYCYVLYRRLYSGVPLGTGRVRPNDMEWVWRTTPCLSLRQSARPCGQFCGKCGPSRCQLYRHIREWFDPDMEYCSVGQKFGPAAPEVNKRPCFRNRPRQPRSCGRHAWMMEKHTTHTG</sequence>
<dbReference type="InterPro" id="IPR036047">
    <property type="entry name" value="F-box-like_dom_sf"/>
</dbReference>
<dbReference type="EMBL" id="JAGMUV010000012">
    <property type="protein sequence ID" value="KAH7137665.1"/>
    <property type="molecule type" value="Genomic_DNA"/>
</dbReference>
<comment type="caution">
    <text evidence="1">The sequence shown here is derived from an EMBL/GenBank/DDBJ whole genome shotgun (WGS) entry which is preliminary data.</text>
</comment>
<evidence type="ECO:0008006" key="3">
    <source>
        <dbReference type="Google" id="ProtNLM"/>
    </source>
</evidence>